<dbReference type="Proteomes" id="UP000001882">
    <property type="component" value="Chromosome"/>
</dbReference>
<keyword evidence="3" id="KW-1185">Reference proteome</keyword>
<evidence type="ECO:0000313" key="2">
    <source>
        <dbReference type="EMBL" id="BAI62022.1"/>
    </source>
</evidence>
<feature type="transmembrane region" description="Helical" evidence="1">
    <location>
        <begin position="102"/>
        <end position="120"/>
    </location>
</feature>
<reference evidence="3" key="3">
    <citation type="journal article" date="2011" name="PLoS ONE">
        <title>Genome sequence of a mesophilic hydrogenotrophic methanogen Methanocella paludicola, the first cultivated representative of the order Methanocellales.</title>
        <authorList>
            <person name="Sakai S."/>
            <person name="Takaki Y."/>
            <person name="Shimamura S."/>
            <person name="Sekine M."/>
            <person name="Tajima T."/>
            <person name="Kosugi H."/>
            <person name="Ichikawa N."/>
            <person name="Tasumi E."/>
            <person name="Hiraki A.T."/>
            <person name="Shimizu A."/>
            <person name="Kato Y."/>
            <person name="Nishiko R."/>
            <person name="Mori K."/>
            <person name="Fujita N."/>
            <person name="Imachi H."/>
            <person name="Takai K."/>
        </authorList>
    </citation>
    <scope>NUCLEOTIDE SEQUENCE [LARGE SCALE GENOMIC DNA]</scope>
    <source>
        <strain evidence="3">DSM 17711 / JCM 13418 / NBRC 101707 / SANAE</strain>
    </source>
</reference>
<evidence type="ECO:0000313" key="3">
    <source>
        <dbReference type="Proteomes" id="UP000001882"/>
    </source>
</evidence>
<dbReference type="GeneID" id="8681821"/>
<feature type="transmembrane region" description="Helical" evidence="1">
    <location>
        <begin position="68"/>
        <end position="90"/>
    </location>
</feature>
<organism evidence="2 3">
    <name type="scientific">Methanocella paludicola (strain DSM 17711 / JCM 13418 / NBRC 101707 / SANAE)</name>
    <dbReference type="NCBI Taxonomy" id="304371"/>
    <lineage>
        <taxon>Archaea</taxon>
        <taxon>Methanobacteriati</taxon>
        <taxon>Methanobacteriota</taxon>
        <taxon>Stenosarchaea group</taxon>
        <taxon>Methanomicrobia</taxon>
        <taxon>Methanocellales</taxon>
        <taxon>Methanocellaceae</taxon>
        <taxon>Methanocella</taxon>
    </lineage>
</organism>
<dbReference type="eggNOG" id="arCOG04982">
    <property type="taxonomic scope" value="Archaea"/>
</dbReference>
<feature type="transmembrane region" description="Helical" evidence="1">
    <location>
        <begin position="34"/>
        <end position="56"/>
    </location>
</feature>
<accession>D1Z000</accession>
<dbReference type="OrthoDB" id="60662at2157"/>
<keyword evidence="1" id="KW-0472">Membrane</keyword>
<reference evidence="2 3" key="1">
    <citation type="journal article" date="2007" name="Appl. Environ. Microbiol.">
        <title>Isolation of key methanogens for global methane emission from rice paddy fields: a novel isolate affiliated with the clone cluster rice cluster I.</title>
        <authorList>
            <person name="Sakai S."/>
            <person name="Imachi H."/>
            <person name="Sekiguchi Y."/>
            <person name="Ohashi A."/>
            <person name="Harada H."/>
            <person name="Kamagata Y."/>
        </authorList>
    </citation>
    <scope>NUCLEOTIDE SEQUENCE [LARGE SCALE GENOMIC DNA]</scope>
    <source>
        <strain evidence="3">DSM 17711 / JCM 13418 / NBRC 101707 / SANAE</strain>
    </source>
</reference>
<dbReference type="InParanoid" id="D1Z000"/>
<dbReference type="EMBL" id="AP011532">
    <property type="protein sequence ID" value="BAI62022.1"/>
    <property type="molecule type" value="Genomic_DNA"/>
</dbReference>
<dbReference type="RefSeq" id="WP_012900696.1">
    <property type="nucleotide sequence ID" value="NC_013665.1"/>
</dbReference>
<dbReference type="KEGG" id="mpd:MCP_1950"/>
<keyword evidence="1" id="KW-0812">Transmembrane</keyword>
<keyword evidence="1" id="KW-1133">Transmembrane helix</keyword>
<protein>
    <submittedName>
        <fullName evidence="2">Uncharacterized protein</fullName>
    </submittedName>
</protein>
<gene>
    <name evidence="2" type="ordered locus">MCP_1950</name>
</gene>
<name>D1Z000_METPS</name>
<sequence length="126" mass="14189">MRSLKLALALGFLLWLVPFIISLAISPIHTSDRVFFETIMPVVITLAVVALSYLYFNGVKGEYLKEGIIVGTIWLAISLIFDLLMFSWGPMAMSFTDYMKDIGLTYLIYPIVTIGIGYLLEKRLTS</sequence>
<reference evidence="2 3" key="2">
    <citation type="journal article" date="2008" name="Int. J. Syst. Evol. Microbiol.">
        <title>Methanocella paludicola gen. nov., sp. nov., a methane-producing archaeon, the first isolate of the lineage 'Rice Cluster I', and proposal of the new archaeal order Methanocellales ord. nov.</title>
        <authorList>
            <person name="Sakai S."/>
            <person name="Imachi H."/>
            <person name="Hanada S."/>
            <person name="Ohashi A."/>
            <person name="Harada H."/>
            <person name="Kamagata Y."/>
        </authorList>
    </citation>
    <scope>NUCLEOTIDE SEQUENCE [LARGE SCALE GENOMIC DNA]</scope>
    <source>
        <strain evidence="3">DSM 17711 / JCM 13418 / NBRC 101707 / SANAE</strain>
    </source>
</reference>
<evidence type="ECO:0000256" key="1">
    <source>
        <dbReference type="SAM" id="Phobius"/>
    </source>
</evidence>
<dbReference type="AlphaFoldDB" id="D1Z000"/>
<proteinExistence type="predicted"/>